<feature type="region of interest" description="Disordered" evidence="1">
    <location>
        <begin position="93"/>
        <end position="126"/>
    </location>
</feature>
<dbReference type="Pfam" id="PF12728">
    <property type="entry name" value="HTH_17"/>
    <property type="match status" value="1"/>
</dbReference>
<feature type="compositionally biased region" description="Polar residues" evidence="1">
    <location>
        <begin position="94"/>
        <end position="110"/>
    </location>
</feature>
<feature type="compositionally biased region" description="Polar residues" evidence="1">
    <location>
        <begin position="17"/>
        <end position="29"/>
    </location>
</feature>
<evidence type="ECO:0000256" key="1">
    <source>
        <dbReference type="SAM" id="MobiDB-lite"/>
    </source>
</evidence>
<name>A0A2S6AKP9_9NOCA</name>
<dbReference type="Proteomes" id="UP000239874">
    <property type="component" value="Unassembled WGS sequence"/>
</dbReference>
<proteinExistence type="predicted"/>
<feature type="region of interest" description="Disordered" evidence="1">
    <location>
        <begin position="1"/>
        <end position="30"/>
    </location>
</feature>
<feature type="domain" description="Helix-turn-helix" evidence="2">
    <location>
        <begin position="33"/>
        <end position="81"/>
    </location>
</feature>
<gene>
    <name evidence="3" type="ORF">C5E45_23570</name>
</gene>
<evidence type="ECO:0000313" key="4">
    <source>
        <dbReference type="Proteomes" id="UP000239874"/>
    </source>
</evidence>
<dbReference type="RefSeq" id="WP_104380339.1">
    <property type="nucleotide sequence ID" value="NZ_PSZC01000018.1"/>
</dbReference>
<dbReference type="InterPro" id="IPR041657">
    <property type="entry name" value="HTH_17"/>
</dbReference>
<dbReference type="AlphaFoldDB" id="A0A2S6AKP9"/>
<comment type="caution">
    <text evidence="3">The sequence shown here is derived from an EMBL/GenBank/DDBJ whole genome shotgun (WGS) entry which is preliminary data.</text>
</comment>
<accession>A0A2S6AKP9</accession>
<sequence length="126" mass="14165">MTSTQHGGQELPAGVDQRTSAANPASSTELPVLYTPRAVARALGLSSPNWLEKAARRREIPHTRLGRRLRFTRHQVDQMIQLYAVHVEVPTPLPSTQRSRTAHPNASQPPRLQARIPVRMRNRIEP</sequence>
<reference evidence="3 4" key="1">
    <citation type="submission" date="2018-02" db="EMBL/GenBank/DDBJ databases">
        <title>8 Nocardia nova and 1 Nocardia cyriacigeorgica strain used for evolution to TMP-SMX.</title>
        <authorList>
            <person name="Mehta H."/>
            <person name="Weng J."/>
            <person name="Shamoo Y."/>
        </authorList>
    </citation>
    <scope>NUCLEOTIDE SEQUENCE [LARGE SCALE GENOMIC DNA]</scope>
    <source>
        <strain evidence="3 4">MDA3139</strain>
    </source>
</reference>
<organism evidence="3 4">
    <name type="scientific">Nocardia nova</name>
    <dbReference type="NCBI Taxonomy" id="37330"/>
    <lineage>
        <taxon>Bacteria</taxon>
        <taxon>Bacillati</taxon>
        <taxon>Actinomycetota</taxon>
        <taxon>Actinomycetes</taxon>
        <taxon>Mycobacteriales</taxon>
        <taxon>Nocardiaceae</taxon>
        <taxon>Nocardia</taxon>
    </lineage>
</organism>
<evidence type="ECO:0000259" key="2">
    <source>
        <dbReference type="Pfam" id="PF12728"/>
    </source>
</evidence>
<evidence type="ECO:0000313" key="3">
    <source>
        <dbReference type="EMBL" id="PPJ35798.1"/>
    </source>
</evidence>
<dbReference type="EMBL" id="PSZC01000018">
    <property type="protein sequence ID" value="PPJ35798.1"/>
    <property type="molecule type" value="Genomic_DNA"/>
</dbReference>
<protein>
    <recommendedName>
        <fullName evidence="2">Helix-turn-helix domain-containing protein</fullName>
    </recommendedName>
</protein>